<feature type="binding site" evidence="5">
    <location>
        <position position="73"/>
    </location>
    <ligand>
        <name>ATP</name>
        <dbReference type="ChEBI" id="CHEBI:30616"/>
    </ligand>
</feature>
<dbReference type="InterPro" id="IPR017441">
    <property type="entry name" value="Protein_kinase_ATP_BS"/>
</dbReference>
<feature type="domain" description="Protein kinase" evidence="6">
    <location>
        <begin position="37"/>
        <end position="312"/>
    </location>
</feature>
<dbReference type="PANTHER" id="PTHR48011">
    <property type="entry name" value="CCR4-NOT TRANSCRIPTIONAL COMPLEX SUBUNIT CAF120-RELATED"/>
    <property type="match status" value="1"/>
</dbReference>
<dbReference type="SUPFAM" id="SSF56112">
    <property type="entry name" value="Protein kinase-like (PK-like)"/>
    <property type="match status" value="2"/>
</dbReference>
<dbReference type="SMART" id="SM00220">
    <property type="entry name" value="S_TKc"/>
    <property type="match status" value="1"/>
</dbReference>
<proteinExistence type="predicted"/>
<gene>
    <name evidence="8" type="primary">LOC103328374</name>
</gene>
<dbReference type="Gene3D" id="1.10.510.10">
    <property type="entry name" value="Transferase(Phosphotransferase) domain 1"/>
    <property type="match status" value="2"/>
</dbReference>
<protein>
    <submittedName>
        <fullName evidence="8">Mitogen-activated protein kinase kinase kinase YODA-like</fullName>
    </submittedName>
</protein>
<evidence type="ECO:0000259" key="6">
    <source>
        <dbReference type="PROSITE" id="PS50011"/>
    </source>
</evidence>
<keyword evidence="3" id="KW-0418">Kinase</keyword>
<dbReference type="Pfam" id="PF00069">
    <property type="entry name" value="Pkinase"/>
    <property type="match status" value="1"/>
</dbReference>
<keyword evidence="2 5" id="KW-0547">Nucleotide-binding</keyword>
<evidence type="ECO:0000256" key="3">
    <source>
        <dbReference type="ARBA" id="ARBA00022777"/>
    </source>
</evidence>
<dbReference type="InterPro" id="IPR011009">
    <property type="entry name" value="Kinase-like_dom_sf"/>
</dbReference>
<dbReference type="InterPro" id="IPR000719">
    <property type="entry name" value="Prot_kinase_dom"/>
</dbReference>
<evidence type="ECO:0000256" key="2">
    <source>
        <dbReference type="ARBA" id="ARBA00022741"/>
    </source>
</evidence>
<dbReference type="InterPro" id="IPR052751">
    <property type="entry name" value="Plant_MAPKKK"/>
</dbReference>
<dbReference type="Proteomes" id="UP000694861">
    <property type="component" value="Linkage group LG4"/>
</dbReference>
<dbReference type="PROSITE" id="PS00108">
    <property type="entry name" value="PROTEIN_KINASE_ST"/>
    <property type="match status" value="1"/>
</dbReference>
<dbReference type="GeneID" id="103328374"/>
<dbReference type="RefSeq" id="XP_008228988.1">
    <property type="nucleotide sequence ID" value="XM_008230766.1"/>
</dbReference>
<dbReference type="PROSITE" id="PS50011">
    <property type="entry name" value="PROTEIN_KINASE_DOM"/>
    <property type="match status" value="1"/>
</dbReference>
<dbReference type="PROSITE" id="PS00107">
    <property type="entry name" value="PROTEIN_KINASE_ATP"/>
    <property type="match status" value="1"/>
</dbReference>
<keyword evidence="7" id="KW-1185">Reference proteome</keyword>
<organism evidence="7 8">
    <name type="scientific">Prunus mume</name>
    <name type="common">Japanese apricot</name>
    <name type="synonym">Armeniaca mume</name>
    <dbReference type="NCBI Taxonomy" id="102107"/>
    <lineage>
        <taxon>Eukaryota</taxon>
        <taxon>Viridiplantae</taxon>
        <taxon>Streptophyta</taxon>
        <taxon>Embryophyta</taxon>
        <taxon>Tracheophyta</taxon>
        <taxon>Spermatophyta</taxon>
        <taxon>Magnoliopsida</taxon>
        <taxon>eudicotyledons</taxon>
        <taxon>Gunneridae</taxon>
        <taxon>Pentapetalae</taxon>
        <taxon>rosids</taxon>
        <taxon>fabids</taxon>
        <taxon>Rosales</taxon>
        <taxon>Rosaceae</taxon>
        <taxon>Amygdaloideae</taxon>
        <taxon>Amygdaleae</taxon>
        <taxon>Prunus</taxon>
    </lineage>
</organism>
<dbReference type="PANTHER" id="PTHR48011:SF56">
    <property type="entry name" value="PROTEIN KINASE DOMAIN-CONTAINING PROTEIN"/>
    <property type="match status" value="1"/>
</dbReference>
<accession>A0ABM0NS33</accession>
<keyword evidence="4 5" id="KW-0067">ATP-binding</keyword>
<reference evidence="8" key="2">
    <citation type="submission" date="2025-08" db="UniProtKB">
        <authorList>
            <consortium name="RefSeq"/>
        </authorList>
    </citation>
    <scope>IDENTIFICATION</scope>
</reference>
<evidence type="ECO:0000256" key="4">
    <source>
        <dbReference type="ARBA" id="ARBA00022840"/>
    </source>
</evidence>
<sequence>MAGLKRKRATHDQIIVVDDSSDDADHYLTVSLSGCEWDRGPMLGQGGFASVYLGFVKKPRLCLKGVPRIVAVKSTLASQAHDLMGEDILLYIFRHCPFVINCYGEDETIGADGRHLFNVFLEYADGGTMADLIEKSRGFGLREFQVRKYTESILKGIKYIHERGFVHCDLKPENILLVSDAAGSSGGARFVPKIGDLGLTKKANQKWEKPSFGGTPMYLSPEAVVYGIQQQPSDIWALGCVVLQMLTGRHPWDFTPGAVFDVRDLLTALLVSRIPAIPGWLSKEAKDFLRCCFMWNTSERFTAAMLLNHPFMTKLDNGVGEVKPIKQVSSAVASSVPDCPSFIPLGSWKSEDAEEMAQENVGFSEQEILPLKLMSSIHPNNEKIETGNKKHLNNCVHSDQKLTGRHPWNFTPGAVFDVRDLLTALLVSRIPAIPGWLSKEAKDFLQCCFMWNTSERFTAAMLLNHPFMTKLDNGVGEVKPIKQVSSAVASSVPDCPSFIPLGSWKSEDAEEMAQENVGFSEQEILPLKLMSRHVVPSPKPSTFAIMGAA</sequence>
<evidence type="ECO:0000256" key="1">
    <source>
        <dbReference type="ARBA" id="ARBA00022679"/>
    </source>
</evidence>
<reference evidence="7" key="1">
    <citation type="journal article" date="2012" name="Nat. Commun.">
        <title>The genome of Prunus mume.</title>
        <authorList>
            <person name="Zhang Q."/>
            <person name="Chen W."/>
            <person name="Sun L."/>
            <person name="Zhao F."/>
            <person name="Huang B."/>
            <person name="Yang W."/>
            <person name="Tao Y."/>
            <person name="Wang J."/>
            <person name="Yuan Z."/>
            <person name="Fan G."/>
            <person name="Xing Z."/>
            <person name="Han C."/>
            <person name="Pan H."/>
            <person name="Zhong X."/>
            <person name="Shi W."/>
            <person name="Liang X."/>
            <person name="Du D."/>
            <person name="Sun F."/>
            <person name="Xu Z."/>
            <person name="Hao R."/>
            <person name="Lv T."/>
            <person name="Lv Y."/>
            <person name="Zheng Z."/>
            <person name="Sun M."/>
            <person name="Luo L."/>
            <person name="Cai M."/>
            <person name="Gao Y."/>
            <person name="Wang J."/>
            <person name="Yin Y."/>
            <person name="Xu X."/>
            <person name="Cheng T."/>
            <person name="Wang J."/>
        </authorList>
    </citation>
    <scope>NUCLEOTIDE SEQUENCE [LARGE SCALE GENOMIC DNA]</scope>
</reference>
<evidence type="ECO:0000313" key="7">
    <source>
        <dbReference type="Proteomes" id="UP000694861"/>
    </source>
</evidence>
<evidence type="ECO:0000313" key="8">
    <source>
        <dbReference type="RefSeq" id="XP_008228988.1"/>
    </source>
</evidence>
<dbReference type="InterPro" id="IPR008271">
    <property type="entry name" value="Ser/Thr_kinase_AS"/>
</dbReference>
<name>A0ABM0NS33_PRUMU</name>
<evidence type="ECO:0000256" key="5">
    <source>
        <dbReference type="PROSITE-ProRule" id="PRU10141"/>
    </source>
</evidence>
<keyword evidence="1" id="KW-0808">Transferase</keyword>